<comment type="caution">
    <text evidence="2">The sequence shown here is derived from an EMBL/GenBank/DDBJ whole genome shotgun (WGS) entry which is preliminary data.</text>
</comment>
<dbReference type="Proteomes" id="UP000838763">
    <property type="component" value="Unassembled WGS sequence"/>
</dbReference>
<dbReference type="EMBL" id="CALLCH030000021">
    <property type="protein sequence ID" value="CAI4220182.1"/>
    <property type="molecule type" value="Genomic_DNA"/>
</dbReference>
<name>A0A9P1MGA3_9PEZI</name>
<organism evidence="2 3">
    <name type="scientific">Parascedosporium putredinis</name>
    <dbReference type="NCBI Taxonomy" id="1442378"/>
    <lineage>
        <taxon>Eukaryota</taxon>
        <taxon>Fungi</taxon>
        <taxon>Dikarya</taxon>
        <taxon>Ascomycota</taxon>
        <taxon>Pezizomycotina</taxon>
        <taxon>Sordariomycetes</taxon>
        <taxon>Hypocreomycetidae</taxon>
        <taxon>Microascales</taxon>
        <taxon>Microascaceae</taxon>
        <taxon>Parascedosporium</taxon>
    </lineage>
</organism>
<dbReference type="InterPro" id="IPR010730">
    <property type="entry name" value="HET"/>
</dbReference>
<evidence type="ECO:0000259" key="1">
    <source>
        <dbReference type="Pfam" id="PF06985"/>
    </source>
</evidence>
<evidence type="ECO:0000313" key="3">
    <source>
        <dbReference type="Proteomes" id="UP000838763"/>
    </source>
</evidence>
<gene>
    <name evidence="2" type="ORF">PPNO1_LOCUS9725</name>
</gene>
<reference evidence="2" key="1">
    <citation type="submission" date="2022-11" db="EMBL/GenBank/DDBJ databases">
        <authorList>
            <person name="Scott C."/>
            <person name="Bruce N."/>
        </authorList>
    </citation>
    <scope>NUCLEOTIDE SEQUENCE</scope>
</reference>
<dbReference type="PANTHER" id="PTHR24148">
    <property type="entry name" value="ANKYRIN REPEAT DOMAIN-CONTAINING PROTEIN 39 HOMOLOG-RELATED"/>
    <property type="match status" value="1"/>
</dbReference>
<dbReference type="PANTHER" id="PTHR24148:SF73">
    <property type="entry name" value="HET DOMAIN PROTEIN (AFU_ORTHOLOGUE AFUA_8G01020)"/>
    <property type="match status" value="1"/>
</dbReference>
<dbReference type="AlphaFoldDB" id="A0A9P1MGA3"/>
<evidence type="ECO:0000313" key="2">
    <source>
        <dbReference type="EMBL" id="CAI4220182.1"/>
    </source>
</evidence>
<feature type="domain" description="Heterokaryon incompatibility" evidence="1">
    <location>
        <begin position="138"/>
        <end position="308"/>
    </location>
</feature>
<keyword evidence="3" id="KW-1185">Reference proteome</keyword>
<dbReference type="OrthoDB" id="2157530at2759"/>
<dbReference type="Pfam" id="PF06985">
    <property type="entry name" value="HET"/>
    <property type="match status" value="1"/>
</dbReference>
<protein>
    <recommendedName>
        <fullName evidence="1">Heterokaryon incompatibility domain-containing protein</fullName>
    </recommendedName>
</protein>
<accession>A0A9P1MGA3</accession>
<dbReference type="InterPro" id="IPR052895">
    <property type="entry name" value="HetReg/Transcr_Mod"/>
</dbReference>
<sequence length="752" mass="83467">MGWRLHAVLTVLGLVYLWVRAARHLVPLPAWFKWVIKGYLLYTHVGLSTAAESSRAIKTTTLIARAIAELRFARINPLPNPGKTSTEPPSPSYSYKPLRKDGEIRLLQFLPVENGNHDSPLTCQLRHFPLFKSPDHYALSYCWDDRHTEDHIENEEPSVPEHTQLLVSSDGAINITQNLANALREIRRQSPTIWLWVDQVCINQLDNAEKSKQIVLMRKIYSTATQVLVWLGDDADKCVSRACELANALEPSIDKRSLLSNTQQLIQMDDQTCADYGIPPLIEAVPGYAALITLLNHPWFVRAWVVQEVAYDNAWVVSTELKVPLLTLVKALYFCLKSLVDLVPTMRPDANRALLSLLNTVAVGHIEAGGSLLHVLSRHRCRYATLPQDKVFAFLGAADDIDRLKLSPDYTLPAHTVFIETAVAILQTQDNLDILSVAKPIVPESDDPALPASYTNVIRQRQNARIDPSLLPSWVPNWDVALIGLALRRKDANGSYIYPFDATSGSTPTLQFRLADNKLGVSGYVFDEIAKVGDVHGCAGPLSVYTKFHVFTQWEKLCSAWSNRVYECTGENMWTAYTYCVTLGGRMVQPFDFDEHEQADYVAKEYLTYRFAMRNMAIIMGLGINPGNSPMIFGALFALVTTVTVLANEVFKMLGISVCSTGSISQSFTNLLTGSSGRRLLVTKGGLIGLTVPDAQPGDRLALLAGSAVPIVLRPKDHGSETCWEIVGDAYVHGVMHGERFDGPQCGTLWIV</sequence>
<proteinExistence type="predicted"/>
<dbReference type="Pfam" id="PF26639">
    <property type="entry name" value="Het-6_barrel"/>
    <property type="match status" value="1"/>
</dbReference>